<dbReference type="PANTHER" id="PTHR30290:SF38">
    <property type="entry name" value="D,D-DIPEPTIDE-BINDING PERIPLASMIC PROTEIN DDPA-RELATED"/>
    <property type="match status" value="1"/>
</dbReference>
<dbReference type="KEGG" id="kmn:HW532_16215"/>
<dbReference type="EMBL" id="CP058214">
    <property type="protein sequence ID" value="QPC44100.1"/>
    <property type="molecule type" value="Genomic_DNA"/>
</dbReference>
<dbReference type="PIRSF" id="PIRSF002741">
    <property type="entry name" value="MppA"/>
    <property type="match status" value="1"/>
</dbReference>
<dbReference type="CDD" id="cd08512">
    <property type="entry name" value="PBP2_NikA_DppA_OppA_like_7"/>
    <property type="match status" value="1"/>
</dbReference>
<reference evidence="6 7" key="1">
    <citation type="submission" date="2020-06" db="EMBL/GenBank/DDBJ databases">
        <title>Genome sequence of 2 isolates from Red Sea Mangroves.</title>
        <authorList>
            <person name="Sefrji F."/>
            <person name="Michoud G."/>
            <person name="Merlino G."/>
            <person name="Daffonchio D."/>
        </authorList>
    </citation>
    <scope>NUCLEOTIDE SEQUENCE [LARGE SCALE GENOMIC DNA]</scope>
    <source>
        <strain evidence="6 7">R1DC25</strain>
    </source>
</reference>
<dbReference type="SUPFAM" id="SSF53850">
    <property type="entry name" value="Periplasmic binding protein-like II"/>
    <property type="match status" value="1"/>
</dbReference>
<gene>
    <name evidence="6" type="ORF">HW532_16215</name>
</gene>
<evidence type="ECO:0000256" key="2">
    <source>
        <dbReference type="ARBA" id="ARBA00005695"/>
    </source>
</evidence>
<dbReference type="GO" id="GO:0042938">
    <property type="term" value="P:dipeptide transport"/>
    <property type="evidence" value="ECO:0007669"/>
    <property type="project" value="TreeGrafter"/>
</dbReference>
<keyword evidence="7" id="KW-1185">Reference proteome</keyword>
<feature type="signal peptide" evidence="4">
    <location>
        <begin position="1"/>
        <end position="28"/>
    </location>
</feature>
<dbReference type="RefSeq" id="WP_213161465.1">
    <property type="nucleotide sequence ID" value="NZ_CP058214.1"/>
</dbReference>
<protein>
    <submittedName>
        <fullName evidence="6">ABC transporter substrate-binding protein</fullName>
    </submittedName>
</protein>
<evidence type="ECO:0000256" key="1">
    <source>
        <dbReference type="ARBA" id="ARBA00004418"/>
    </source>
</evidence>
<dbReference type="Proteomes" id="UP000593594">
    <property type="component" value="Chromosome"/>
</dbReference>
<dbReference type="AlphaFoldDB" id="A0A7S8HCZ9"/>
<dbReference type="InterPro" id="IPR039424">
    <property type="entry name" value="SBP_5"/>
</dbReference>
<evidence type="ECO:0000313" key="6">
    <source>
        <dbReference type="EMBL" id="QPC44100.1"/>
    </source>
</evidence>
<comment type="similarity">
    <text evidence="2">Belongs to the bacterial solute-binding protein 5 family.</text>
</comment>
<comment type="subcellular location">
    <subcellularLocation>
        <location evidence="1">Periplasm</location>
    </subcellularLocation>
</comment>
<dbReference type="Gene3D" id="3.10.105.10">
    <property type="entry name" value="Dipeptide-binding Protein, Domain 3"/>
    <property type="match status" value="1"/>
</dbReference>
<name>A0A7S8HCZ9_9HYPH</name>
<dbReference type="GO" id="GO:0030288">
    <property type="term" value="C:outer membrane-bounded periplasmic space"/>
    <property type="evidence" value="ECO:0007669"/>
    <property type="project" value="TreeGrafter"/>
</dbReference>
<dbReference type="Gene3D" id="3.40.190.10">
    <property type="entry name" value="Periplasmic binding protein-like II"/>
    <property type="match status" value="1"/>
</dbReference>
<dbReference type="InterPro" id="IPR030678">
    <property type="entry name" value="Peptide/Ni-bd"/>
</dbReference>
<evidence type="ECO:0000313" key="7">
    <source>
        <dbReference type="Proteomes" id="UP000593594"/>
    </source>
</evidence>
<proteinExistence type="inferred from homology"/>
<sequence length="518" mass="57227">MMKGLLKRLLGAGIGVALMGLAAMPASAEQDVFVIAKAQDPTSLDPAFTMTNNDWTITYPAYQRLVRYGVKDGVGQTSVEGELAKSWEASEDGKTWTFTLVDGQAFDDGTPVDAAAVKFSFDRLKAMGNGPADAFPTLESVEVIDPKTVRFHLAEPFAPFLYTLANNGAAIVNPAIASHEKDGDHAQGWLSSHTAGSGAFRLVSWDKGQSIVLEPNPHYGGEAPAFSKVVVKMIGEASTRRLQLVNGDVDLAEELPIDQLDAIANEDGVVVKEYPSFRITQFYLNTSKPPLDDPDVRRAINHAIDYQGIIDGILLGKGIQMRGPIPKGMWGHDETVLQYDYDLDKAKELIAGKDIGTLTYLYASTDPNWEPIGLLLQASLAQLGIELKMENLAYATMREHIDKGDFNIAAGNWTPDFSDPYMFMNYWFDSAKFGLAGNRSFYKNEKVDELIRTAARLTSQEERTKLYQQAQEIVVNDAVYAYLFQRNENIAMREDVKGFVFNPMLVQIYNLADMSKSE</sequence>
<dbReference type="Pfam" id="PF00496">
    <property type="entry name" value="SBP_bac_5"/>
    <property type="match status" value="1"/>
</dbReference>
<dbReference type="GO" id="GO:1904680">
    <property type="term" value="F:peptide transmembrane transporter activity"/>
    <property type="evidence" value="ECO:0007669"/>
    <property type="project" value="TreeGrafter"/>
</dbReference>
<feature type="domain" description="Solute-binding protein family 5" evidence="5">
    <location>
        <begin position="79"/>
        <end position="432"/>
    </location>
</feature>
<dbReference type="InterPro" id="IPR000914">
    <property type="entry name" value="SBP_5_dom"/>
</dbReference>
<keyword evidence="3 4" id="KW-0732">Signal</keyword>
<feature type="chain" id="PRO_5032809534" evidence="4">
    <location>
        <begin position="29"/>
        <end position="518"/>
    </location>
</feature>
<dbReference type="PANTHER" id="PTHR30290">
    <property type="entry name" value="PERIPLASMIC BINDING COMPONENT OF ABC TRANSPORTER"/>
    <property type="match status" value="1"/>
</dbReference>
<dbReference type="Gene3D" id="3.90.76.10">
    <property type="entry name" value="Dipeptide-binding Protein, Domain 1"/>
    <property type="match status" value="1"/>
</dbReference>
<organism evidence="6 7">
    <name type="scientific">Kaustia mangrovi</name>
    <dbReference type="NCBI Taxonomy" id="2593653"/>
    <lineage>
        <taxon>Bacteria</taxon>
        <taxon>Pseudomonadati</taxon>
        <taxon>Pseudomonadota</taxon>
        <taxon>Alphaproteobacteria</taxon>
        <taxon>Hyphomicrobiales</taxon>
        <taxon>Parvibaculaceae</taxon>
        <taxon>Kaustia</taxon>
    </lineage>
</organism>
<evidence type="ECO:0000256" key="4">
    <source>
        <dbReference type="SAM" id="SignalP"/>
    </source>
</evidence>
<accession>A0A7S8HCZ9</accession>
<dbReference type="GO" id="GO:0043190">
    <property type="term" value="C:ATP-binding cassette (ABC) transporter complex"/>
    <property type="evidence" value="ECO:0007669"/>
    <property type="project" value="InterPro"/>
</dbReference>
<evidence type="ECO:0000256" key="3">
    <source>
        <dbReference type="ARBA" id="ARBA00022729"/>
    </source>
</evidence>
<evidence type="ECO:0000259" key="5">
    <source>
        <dbReference type="Pfam" id="PF00496"/>
    </source>
</evidence>